<dbReference type="SMART" id="SM00530">
    <property type="entry name" value="HTH_XRE"/>
    <property type="match status" value="1"/>
</dbReference>
<dbReference type="InterPro" id="IPR014710">
    <property type="entry name" value="RmlC-like_jellyroll"/>
</dbReference>
<dbReference type="OrthoDB" id="9814751at2"/>
<organism evidence="3 4">
    <name type="scientific">Falsihalocynthiibacter arcticus</name>
    <dbReference type="NCBI Taxonomy" id="1579316"/>
    <lineage>
        <taxon>Bacteria</taxon>
        <taxon>Pseudomonadati</taxon>
        <taxon>Pseudomonadota</taxon>
        <taxon>Alphaproteobacteria</taxon>
        <taxon>Rhodobacterales</taxon>
        <taxon>Roseobacteraceae</taxon>
        <taxon>Falsihalocynthiibacter</taxon>
    </lineage>
</organism>
<evidence type="ECO:0000313" key="4">
    <source>
        <dbReference type="Proteomes" id="UP000070371"/>
    </source>
</evidence>
<dbReference type="SUPFAM" id="SSF51182">
    <property type="entry name" value="RmlC-like cupins"/>
    <property type="match status" value="1"/>
</dbReference>
<dbReference type="STRING" id="1579316.RC74_18835"/>
<dbReference type="GO" id="GO:0003700">
    <property type="term" value="F:DNA-binding transcription factor activity"/>
    <property type="evidence" value="ECO:0007669"/>
    <property type="project" value="TreeGrafter"/>
</dbReference>
<keyword evidence="1" id="KW-0238">DNA-binding</keyword>
<name>A0A126V3Z5_9RHOB</name>
<accession>A0A126V3Z5</accession>
<dbReference type="PROSITE" id="PS50943">
    <property type="entry name" value="HTH_CROC1"/>
    <property type="match status" value="1"/>
</dbReference>
<dbReference type="KEGG" id="hat:RC74_18835"/>
<dbReference type="InterPro" id="IPR011051">
    <property type="entry name" value="RmlC_Cupin_sf"/>
</dbReference>
<reference evidence="3 4" key="1">
    <citation type="submission" date="2016-02" db="EMBL/GenBank/DDBJ databases">
        <title>Complete genome sequence of Halocynthiibacter arcticus PAMC 20958t from arctic marine sediment.</title>
        <authorList>
            <person name="Lee Y.M."/>
            <person name="Baek K."/>
            <person name="Lee H.K."/>
            <person name="Shin S.C."/>
        </authorList>
    </citation>
    <scope>NUCLEOTIDE SEQUENCE [LARGE SCALE GENOMIC DNA]</scope>
    <source>
        <strain evidence="3">PAMC 20958</strain>
    </source>
</reference>
<dbReference type="Gene3D" id="2.60.120.10">
    <property type="entry name" value="Jelly Rolls"/>
    <property type="match status" value="1"/>
</dbReference>
<dbReference type="Pfam" id="PF01381">
    <property type="entry name" value="HTH_3"/>
    <property type="match status" value="1"/>
</dbReference>
<dbReference type="Gene3D" id="1.10.260.40">
    <property type="entry name" value="lambda repressor-like DNA-binding domains"/>
    <property type="match status" value="1"/>
</dbReference>
<proteinExistence type="predicted"/>
<dbReference type="CDD" id="cd00093">
    <property type="entry name" value="HTH_XRE"/>
    <property type="match status" value="1"/>
</dbReference>
<dbReference type="GO" id="GO:0005829">
    <property type="term" value="C:cytosol"/>
    <property type="evidence" value="ECO:0007669"/>
    <property type="project" value="TreeGrafter"/>
</dbReference>
<gene>
    <name evidence="3" type="ORF">RC74_18835</name>
</gene>
<protein>
    <recommendedName>
        <fullName evidence="2">HTH cro/C1-type domain-containing protein</fullName>
    </recommendedName>
</protein>
<dbReference type="InterPro" id="IPR013096">
    <property type="entry name" value="Cupin_2"/>
</dbReference>
<dbReference type="InterPro" id="IPR010982">
    <property type="entry name" value="Lambda_DNA-bd_dom_sf"/>
</dbReference>
<dbReference type="EMBL" id="CP014327">
    <property type="protein sequence ID" value="AML53042.1"/>
    <property type="molecule type" value="Genomic_DNA"/>
</dbReference>
<evidence type="ECO:0000256" key="1">
    <source>
        <dbReference type="ARBA" id="ARBA00023125"/>
    </source>
</evidence>
<dbReference type="InterPro" id="IPR050807">
    <property type="entry name" value="TransReg_Diox_bact_type"/>
</dbReference>
<dbReference type="PANTHER" id="PTHR46797:SF1">
    <property type="entry name" value="METHYLPHOSPHONATE SYNTHASE"/>
    <property type="match status" value="1"/>
</dbReference>
<evidence type="ECO:0000259" key="2">
    <source>
        <dbReference type="PROSITE" id="PS50943"/>
    </source>
</evidence>
<dbReference type="Pfam" id="PF07883">
    <property type="entry name" value="Cupin_2"/>
    <property type="match status" value="1"/>
</dbReference>
<dbReference type="GO" id="GO:0003677">
    <property type="term" value="F:DNA binding"/>
    <property type="evidence" value="ECO:0007669"/>
    <property type="project" value="UniProtKB-KW"/>
</dbReference>
<dbReference type="PANTHER" id="PTHR46797">
    <property type="entry name" value="HTH-TYPE TRANSCRIPTIONAL REGULATOR"/>
    <property type="match status" value="1"/>
</dbReference>
<dbReference type="RefSeq" id="WP_052274973.1">
    <property type="nucleotide sequence ID" value="NZ_CP014327.1"/>
</dbReference>
<dbReference type="Proteomes" id="UP000070371">
    <property type="component" value="Chromosome"/>
</dbReference>
<dbReference type="SUPFAM" id="SSF47413">
    <property type="entry name" value="lambda repressor-like DNA-binding domains"/>
    <property type="match status" value="1"/>
</dbReference>
<keyword evidence="4" id="KW-1185">Reference proteome</keyword>
<sequence length="203" mass="22600">MPNDPSIQIEPERPAVGALLRAARRSRDYTLQELSSRSNLSIGYLSQIERDIATPSLGSLSKLAAALSVELGHFIPIPNARGLITRAKDRDTIWVREGGMTYERLHGEFVGASFSAFLITLPAGFTTETDQHFGEEFVEVRSGRVLFDVDGQDYDLGVGDTLHFRSDLRHQARNPDLQETVLFWLGNGPKFQSRPDITAEQQS</sequence>
<feature type="domain" description="HTH cro/C1-type" evidence="2">
    <location>
        <begin position="20"/>
        <end position="74"/>
    </location>
</feature>
<evidence type="ECO:0000313" key="3">
    <source>
        <dbReference type="EMBL" id="AML53042.1"/>
    </source>
</evidence>
<dbReference type="CDD" id="cd02209">
    <property type="entry name" value="cupin_XRE_C"/>
    <property type="match status" value="1"/>
</dbReference>
<dbReference type="AlphaFoldDB" id="A0A126V3Z5"/>
<dbReference type="InterPro" id="IPR001387">
    <property type="entry name" value="Cro/C1-type_HTH"/>
</dbReference>